<sequence length="82" mass="9011">MGPTWHNKMLSCVVLCLCVVSCGLIMGIIKSSFSFVMGAALGVYVAQNYQVPDVKRLAATAFSMANHIEHTFRKNSNKKDDD</sequence>
<dbReference type="AlphaFoldDB" id="A0AAN9RCW0"/>
<gene>
    <name evidence="1" type="ORF">VNO80_09809</name>
</gene>
<accession>A0AAN9RCW0</accession>
<keyword evidence="2" id="KW-1185">Reference proteome</keyword>
<evidence type="ECO:0000313" key="2">
    <source>
        <dbReference type="Proteomes" id="UP001374584"/>
    </source>
</evidence>
<evidence type="ECO:0000313" key="1">
    <source>
        <dbReference type="EMBL" id="KAK7367791.1"/>
    </source>
</evidence>
<dbReference type="Proteomes" id="UP001374584">
    <property type="component" value="Unassembled WGS sequence"/>
</dbReference>
<dbReference type="InterPro" id="IPR027854">
    <property type="entry name" value="STMP1"/>
</dbReference>
<organism evidence="1 2">
    <name type="scientific">Phaseolus coccineus</name>
    <name type="common">Scarlet runner bean</name>
    <name type="synonym">Phaseolus multiflorus</name>
    <dbReference type="NCBI Taxonomy" id="3886"/>
    <lineage>
        <taxon>Eukaryota</taxon>
        <taxon>Viridiplantae</taxon>
        <taxon>Streptophyta</taxon>
        <taxon>Embryophyta</taxon>
        <taxon>Tracheophyta</taxon>
        <taxon>Spermatophyta</taxon>
        <taxon>Magnoliopsida</taxon>
        <taxon>eudicotyledons</taxon>
        <taxon>Gunneridae</taxon>
        <taxon>Pentapetalae</taxon>
        <taxon>rosids</taxon>
        <taxon>fabids</taxon>
        <taxon>Fabales</taxon>
        <taxon>Fabaceae</taxon>
        <taxon>Papilionoideae</taxon>
        <taxon>50 kb inversion clade</taxon>
        <taxon>NPAAA clade</taxon>
        <taxon>indigoferoid/millettioid clade</taxon>
        <taxon>Phaseoleae</taxon>
        <taxon>Phaseolus</taxon>
    </lineage>
</organism>
<dbReference type="PANTHER" id="PTHR33528">
    <property type="entry name" value="OS07G0239500 PROTEIN"/>
    <property type="match status" value="1"/>
</dbReference>
<reference evidence="1 2" key="1">
    <citation type="submission" date="2024-01" db="EMBL/GenBank/DDBJ databases">
        <title>The genomes of 5 underutilized Papilionoideae crops provide insights into root nodulation and disease resistanc.</title>
        <authorList>
            <person name="Jiang F."/>
        </authorList>
    </citation>
    <scope>NUCLEOTIDE SEQUENCE [LARGE SCALE GENOMIC DNA]</scope>
    <source>
        <strain evidence="1">JINMINGXINNONG_FW02</strain>
        <tissue evidence="1">Leaves</tissue>
    </source>
</reference>
<protein>
    <submittedName>
        <fullName evidence="1">Uncharacterized protein</fullName>
    </submittedName>
</protein>
<proteinExistence type="predicted"/>
<dbReference type="EMBL" id="JAYMYR010000004">
    <property type="protein sequence ID" value="KAK7367791.1"/>
    <property type="molecule type" value="Genomic_DNA"/>
</dbReference>
<name>A0AAN9RCW0_PHACN</name>
<dbReference type="Pfam" id="PF15054">
    <property type="entry name" value="DUF4535"/>
    <property type="match status" value="1"/>
</dbReference>
<comment type="caution">
    <text evidence="1">The sequence shown here is derived from an EMBL/GenBank/DDBJ whole genome shotgun (WGS) entry which is preliminary data.</text>
</comment>
<dbReference type="PANTHER" id="PTHR33528:SF14">
    <property type="entry name" value="SOLUTE CARRIER FAMILY 35 MEMBER A4"/>
    <property type="match status" value="1"/>
</dbReference>